<proteinExistence type="predicted"/>
<dbReference type="Proteomes" id="UP001481677">
    <property type="component" value="Unassembled WGS sequence"/>
</dbReference>
<keyword evidence="2" id="KW-1185">Reference proteome</keyword>
<dbReference type="InterPro" id="IPR021769">
    <property type="entry name" value="DUF3331"/>
</dbReference>
<organism evidence="1 2">
    <name type="scientific">Paraburkholderia azotifigens</name>
    <dbReference type="NCBI Taxonomy" id="2057004"/>
    <lineage>
        <taxon>Bacteria</taxon>
        <taxon>Pseudomonadati</taxon>
        <taxon>Pseudomonadota</taxon>
        <taxon>Betaproteobacteria</taxon>
        <taxon>Burkholderiales</taxon>
        <taxon>Burkholderiaceae</taxon>
        <taxon>Paraburkholderia</taxon>
    </lineage>
</organism>
<protein>
    <submittedName>
        <fullName evidence="1">DUF3331 domain-containing protein</fullName>
    </submittedName>
</protein>
<name>A0ABU9QTM5_9BURK</name>
<gene>
    <name evidence="1" type="ORF">V4C56_00325</name>
</gene>
<dbReference type="EMBL" id="JAZHGA010000001">
    <property type="protein sequence ID" value="MEM5338067.1"/>
    <property type="molecule type" value="Genomic_DNA"/>
</dbReference>
<evidence type="ECO:0000313" key="2">
    <source>
        <dbReference type="Proteomes" id="UP001481677"/>
    </source>
</evidence>
<accession>A0ABU9QTM5</accession>
<evidence type="ECO:0000313" key="1">
    <source>
        <dbReference type="EMBL" id="MEM5338067.1"/>
    </source>
</evidence>
<dbReference type="RefSeq" id="WP_240057426.1">
    <property type="nucleotide sequence ID" value="NZ_JAZHFZ010000001.1"/>
</dbReference>
<dbReference type="Pfam" id="PF11811">
    <property type="entry name" value="DUF3331"/>
    <property type="match status" value="1"/>
</dbReference>
<sequence>MTLQNERSPSHISIVERLSSTTISIRWSDPCLGHYANQIWGIGLARADAICVLSGKPIRRGDSVFRPRAYRSQVPVNHHRMMLASAVSGYLQRPSR</sequence>
<comment type="caution">
    <text evidence="1">The sequence shown here is derived from an EMBL/GenBank/DDBJ whole genome shotgun (WGS) entry which is preliminary data.</text>
</comment>
<reference evidence="1 2" key="1">
    <citation type="submission" date="2024-01" db="EMBL/GenBank/DDBJ databases">
        <title>The diversity of rhizobia nodulating Mimosa spp. in eleven states of Brazil covering several biomes is determined by host plant, location, and edaphic factors.</title>
        <authorList>
            <person name="Rouws L."/>
            <person name="Barauna A."/>
            <person name="Beukes C."/>
            <person name="De Faria S.M."/>
            <person name="Gross E."/>
            <person name="Dos Reis Junior F.B."/>
            <person name="Simon M."/>
            <person name="Maluk M."/>
            <person name="Odee D.W."/>
            <person name="Kenicer G."/>
            <person name="Young J.P.W."/>
            <person name="Reis V.M."/>
            <person name="Zilli J."/>
            <person name="James E.K."/>
        </authorList>
    </citation>
    <scope>NUCLEOTIDE SEQUENCE [LARGE SCALE GENOMIC DNA]</scope>
    <source>
        <strain evidence="1 2">JPY530</strain>
    </source>
</reference>